<feature type="domain" description="Histidine kinase" evidence="16">
    <location>
        <begin position="708"/>
        <end position="929"/>
    </location>
</feature>
<dbReference type="InterPro" id="IPR000014">
    <property type="entry name" value="PAS"/>
</dbReference>
<dbReference type="Gene3D" id="1.20.120.160">
    <property type="entry name" value="HPT domain"/>
    <property type="match status" value="1"/>
</dbReference>
<dbReference type="PANTHER" id="PTHR43047">
    <property type="entry name" value="TWO-COMPONENT HISTIDINE PROTEIN KINASE"/>
    <property type="match status" value="1"/>
</dbReference>
<accession>A0A506V6J6</accession>
<feature type="domain" description="PAC" evidence="18">
    <location>
        <begin position="634"/>
        <end position="690"/>
    </location>
</feature>
<evidence type="ECO:0000259" key="17">
    <source>
        <dbReference type="PROSITE" id="PS50110"/>
    </source>
</evidence>
<dbReference type="InterPro" id="IPR003661">
    <property type="entry name" value="HisK_dim/P_dom"/>
</dbReference>
<name>A0A506V6J6_9GAMM</name>
<dbReference type="InterPro" id="IPR008207">
    <property type="entry name" value="Sig_transdc_His_kin_Hpt_dom"/>
</dbReference>
<dbReference type="CDD" id="cd00088">
    <property type="entry name" value="HPT"/>
    <property type="match status" value="1"/>
</dbReference>
<dbReference type="InterPro" id="IPR000700">
    <property type="entry name" value="PAS-assoc_C"/>
</dbReference>
<dbReference type="SMART" id="SM00387">
    <property type="entry name" value="HATPase_c"/>
    <property type="match status" value="1"/>
</dbReference>
<dbReference type="Pfam" id="PF00512">
    <property type="entry name" value="HisKA"/>
    <property type="match status" value="1"/>
</dbReference>
<comment type="subcellular location">
    <subcellularLocation>
        <location evidence="2">Cell inner membrane</location>
        <topology evidence="2">Multi-pass membrane protein</topology>
    </subcellularLocation>
</comment>
<dbReference type="CDD" id="cd00130">
    <property type="entry name" value="PAS"/>
    <property type="match status" value="1"/>
</dbReference>
<dbReference type="GO" id="GO:0000155">
    <property type="term" value="F:phosphorelay sensor kinase activity"/>
    <property type="evidence" value="ECO:0007669"/>
    <property type="project" value="InterPro"/>
</dbReference>
<dbReference type="SUPFAM" id="SSF47226">
    <property type="entry name" value="Histidine-containing phosphotransfer domain, HPT domain"/>
    <property type="match status" value="1"/>
</dbReference>
<keyword evidence="6 15" id="KW-0597">Phosphoprotein</keyword>
<dbReference type="InterPro" id="IPR036641">
    <property type="entry name" value="HPT_dom_sf"/>
</dbReference>
<gene>
    <name evidence="20" type="ORF">FKM52_16335</name>
</gene>
<keyword evidence="12" id="KW-0902">Two-component regulatory system</keyword>
<dbReference type="PROSITE" id="PS50113">
    <property type="entry name" value="PAC"/>
    <property type="match status" value="1"/>
</dbReference>
<dbReference type="PANTHER" id="PTHR43047:SF72">
    <property type="entry name" value="OSMOSENSING HISTIDINE PROTEIN KINASE SLN1"/>
    <property type="match status" value="1"/>
</dbReference>
<dbReference type="PROSITE" id="PS50110">
    <property type="entry name" value="RESPONSE_REGULATORY"/>
    <property type="match status" value="1"/>
</dbReference>
<dbReference type="Proteomes" id="UP000319523">
    <property type="component" value="Unassembled WGS sequence"/>
</dbReference>
<evidence type="ECO:0000256" key="7">
    <source>
        <dbReference type="ARBA" id="ARBA00022679"/>
    </source>
</evidence>
<feature type="modified residue" description="Phosphohistidine" evidence="14">
    <location>
        <position position="1127"/>
    </location>
</feature>
<comment type="catalytic activity">
    <reaction evidence="1">
        <text>ATP + protein L-histidine = ADP + protein N-phospho-L-histidine.</text>
        <dbReference type="EC" id="2.7.13.3"/>
    </reaction>
</comment>
<dbReference type="Pfam" id="PF00072">
    <property type="entry name" value="Response_reg"/>
    <property type="match status" value="1"/>
</dbReference>
<dbReference type="OrthoDB" id="9770795at2"/>
<dbReference type="InterPro" id="IPR011006">
    <property type="entry name" value="CheY-like_superfamily"/>
</dbReference>
<evidence type="ECO:0000256" key="5">
    <source>
        <dbReference type="ARBA" id="ARBA00022519"/>
    </source>
</evidence>
<evidence type="ECO:0000256" key="9">
    <source>
        <dbReference type="ARBA" id="ARBA00022777"/>
    </source>
</evidence>
<evidence type="ECO:0000256" key="13">
    <source>
        <dbReference type="ARBA" id="ARBA00023136"/>
    </source>
</evidence>
<dbReference type="SUPFAM" id="SSF55785">
    <property type="entry name" value="PYP-like sensor domain (PAS domain)"/>
    <property type="match status" value="1"/>
</dbReference>
<dbReference type="SMART" id="SM00388">
    <property type="entry name" value="HisKA"/>
    <property type="match status" value="1"/>
</dbReference>
<dbReference type="InterPro" id="IPR013656">
    <property type="entry name" value="PAS_4"/>
</dbReference>
<evidence type="ECO:0000256" key="1">
    <source>
        <dbReference type="ARBA" id="ARBA00000085"/>
    </source>
</evidence>
<dbReference type="Pfam" id="PF00497">
    <property type="entry name" value="SBP_bac_3"/>
    <property type="match status" value="1"/>
</dbReference>
<dbReference type="PROSITE" id="PS50109">
    <property type="entry name" value="HIS_KIN"/>
    <property type="match status" value="1"/>
</dbReference>
<evidence type="ECO:0000256" key="14">
    <source>
        <dbReference type="PROSITE-ProRule" id="PRU00110"/>
    </source>
</evidence>
<keyword evidence="4" id="KW-1003">Cell membrane</keyword>
<proteinExistence type="predicted"/>
<dbReference type="GO" id="GO:0009927">
    <property type="term" value="F:histidine phosphotransfer kinase activity"/>
    <property type="evidence" value="ECO:0007669"/>
    <property type="project" value="TreeGrafter"/>
</dbReference>
<dbReference type="Gene3D" id="3.30.450.20">
    <property type="entry name" value="PAS domain"/>
    <property type="match status" value="1"/>
</dbReference>
<dbReference type="Gene3D" id="3.40.190.10">
    <property type="entry name" value="Periplasmic binding protein-like II"/>
    <property type="match status" value="4"/>
</dbReference>
<dbReference type="SMART" id="SM00062">
    <property type="entry name" value="PBPb"/>
    <property type="match status" value="2"/>
</dbReference>
<evidence type="ECO:0000259" key="16">
    <source>
        <dbReference type="PROSITE" id="PS50109"/>
    </source>
</evidence>
<evidence type="ECO:0000259" key="19">
    <source>
        <dbReference type="PROSITE" id="PS50894"/>
    </source>
</evidence>
<keyword evidence="7" id="KW-0808">Transferase</keyword>
<dbReference type="SMART" id="SM00091">
    <property type="entry name" value="PAS"/>
    <property type="match status" value="1"/>
</dbReference>
<dbReference type="InterPro" id="IPR036097">
    <property type="entry name" value="HisK_dim/P_sf"/>
</dbReference>
<dbReference type="Pfam" id="PF01627">
    <property type="entry name" value="Hpt"/>
    <property type="match status" value="1"/>
</dbReference>
<evidence type="ECO:0000256" key="10">
    <source>
        <dbReference type="ARBA" id="ARBA00022840"/>
    </source>
</evidence>
<dbReference type="Gene3D" id="3.30.565.10">
    <property type="entry name" value="Histidine kinase-like ATPase, C-terminal domain"/>
    <property type="match status" value="1"/>
</dbReference>
<dbReference type="Gene3D" id="3.40.50.2300">
    <property type="match status" value="1"/>
</dbReference>
<evidence type="ECO:0000256" key="4">
    <source>
        <dbReference type="ARBA" id="ARBA00022475"/>
    </source>
</evidence>
<organism evidence="20 21">
    <name type="scientific">Mixta tenebrionis</name>
    <dbReference type="NCBI Taxonomy" id="2562439"/>
    <lineage>
        <taxon>Bacteria</taxon>
        <taxon>Pseudomonadati</taxon>
        <taxon>Pseudomonadota</taxon>
        <taxon>Gammaproteobacteria</taxon>
        <taxon>Enterobacterales</taxon>
        <taxon>Erwiniaceae</taxon>
        <taxon>Mixta</taxon>
    </lineage>
</organism>
<dbReference type="Gene3D" id="1.10.287.130">
    <property type="match status" value="1"/>
</dbReference>
<evidence type="ECO:0000256" key="15">
    <source>
        <dbReference type="PROSITE-ProRule" id="PRU00169"/>
    </source>
</evidence>
<sequence>MINRKFYFYFCLFILNFPVFAQPQELMLLVNTELVVPKKEEIRELKNLTYPSILRVGVPGSVRPPVYINMESGKFEGIAADYLAALKRMLGVEIQIIAYDTPTEASHALRNHQLDMLAFYNAHLYDSDNVIATTPWLLDHAVIVEHDRSASDFKQAAQPVLAWAEAPGFAPLLQRYFPHARLRHFSSAEMALAAVAYGQADAMWGSAASIEFLRRYGYGSLIAAPADRSIEDMNLSFGVSASHPQLAKAIDIALQYIPLAGRQRVVGRWGLDSTFVLKAHPLMLNPEDERWLQENRVISVTPSRGMPPLSIVGYDDQPEGIEIEFLRLISERTGFKFIYGPPSARRDKSLLTLYPAELEPETPDADLIYSRPYISTPWVMVQREHGVTAASLSQLRDKLLAIEENSPMLKWLKHYYPGYKIMRVKNSQQAFDLLVKGEVDAIIQPKLIADYQINNRYLGRLKIIRTVGDRPARFAMATQRENVELIHIINKALLSISRVTQERIVLRWQNAHHTDTSGYWQYYHSVLIKIALAVGLITLLILLWNRHLQRTIRERTRVEQALKNQLTFSNTLFEESPVVMYVRDRQMRLLHCNKAYVDFLQLPREKLLGSTLQELPEDFEVHESFYAIYEQTFEDGKPMVQDLKLRYQGRDYYMLHWALPYRDHADNIVGIIGGWLDITERYELLTALEKAKEEADRANEFKSRFLANTSHDIRTQLHAIIGLLELEMRRSNRPLGPNITAAYESATALQSLIGNVLDLSKIESGVLQPEPAPTNLVSIVEQLFTLFRSKAKARGLRFRKLITVEEPCVMIDATMFNQIAANLLSNALKFTHSGEVEISLLQQAARPGEEAQGRYLLRISDTGCGISAHELHKIFDPFVQAGDRVSQQAGTGLGLSICRHLAHLLNGEISVESEPGAGSVFTFSFCAPLSQETAQVTVEPEQPTGAGVRHILILEDHAPNRLLLAQQLKYLGHQVTESERAAQALEQWEQQKNGFDLIITDCNLPDMDGFTFTRTIRQREEELGLSPVVIIGLTASAETSIQQRCLDAGMNCCLFKPANIETLSSFISTSVPVGAAELPANGLLDQVAAADPAACARLIESAIESHRQLAEKLQYCQQHEELTTLAHTLKGGARLLHADRLEQLCQQLENSQRGDRLLEALCQDILNEVQVLEAQLYARLKALNLP</sequence>
<evidence type="ECO:0000256" key="6">
    <source>
        <dbReference type="ARBA" id="ARBA00022553"/>
    </source>
</evidence>
<dbReference type="SUPFAM" id="SSF55874">
    <property type="entry name" value="ATPase domain of HSP90 chaperone/DNA topoisomerase II/histidine kinase"/>
    <property type="match status" value="1"/>
</dbReference>
<dbReference type="CDD" id="cd16922">
    <property type="entry name" value="HATPase_EvgS-ArcB-TorS-like"/>
    <property type="match status" value="1"/>
</dbReference>
<dbReference type="PRINTS" id="PR00344">
    <property type="entry name" value="BCTRLSENSOR"/>
</dbReference>
<keyword evidence="10" id="KW-0067">ATP-binding</keyword>
<dbReference type="PROSITE" id="PS50894">
    <property type="entry name" value="HPT"/>
    <property type="match status" value="1"/>
</dbReference>
<dbReference type="InterPro" id="IPR035965">
    <property type="entry name" value="PAS-like_dom_sf"/>
</dbReference>
<dbReference type="InterPro" id="IPR001789">
    <property type="entry name" value="Sig_transdc_resp-reg_receiver"/>
</dbReference>
<feature type="domain" description="Response regulatory" evidence="17">
    <location>
        <begin position="950"/>
        <end position="1071"/>
    </location>
</feature>
<dbReference type="CDD" id="cd00082">
    <property type="entry name" value="HisKA"/>
    <property type="match status" value="1"/>
</dbReference>
<dbReference type="SUPFAM" id="SSF47384">
    <property type="entry name" value="Homodimeric domain of signal transducing histidine kinase"/>
    <property type="match status" value="1"/>
</dbReference>
<reference evidence="20 21" key="1">
    <citation type="submission" date="2019-06" db="EMBL/GenBank/DDBJ databases">
        <authorList>
            <person name="Yang Y."/>
        </authorList>
    </citation>
    <scope>NUCLEOTIDE SEQUENCE [LARGE SCALE GENOMIC DNA]</scope>
    <source>
        <strain evidence="20 21">BIT-26</strain>
    </source>
</reference>
<dbReference type="SUPFAM" id="SSF53850">
    <property type="entry name" value="Periplasmic binding protein-like II"/>
    <property type="match status" value="2"/>
</dbReference>
<dbReference type="NCBIfam" id="TIGR00229">
    <property type="entry name" value="sensory_box"/>
    <property type="match status" value="1"/>
</dbReference>
<evidence type="ECO:0000256" key="8">
    <source>
        <dbReference type="ARBA" id="ARBA00022692"/>
    </source>
</evidence>
<dbReference type="AlphaFoldDB" id="A0A506V6J6"/>
<keyword evidence="9" id="KW-0418">Kinase</keyword>
<evidence type="ECO:0000259" key="18">
    <source>
        <dbReference type="PROSITE" id="PS50113"/>
    </source>
</evidence>
<dbReference type="GO" id="GO:0005886">
    <property type="term" value="C:plasma membrane"/>
    <property type="evidence" value="ECO:0007669"/>
    <property type="project" value="UniProtKB-SubCell"/>
</dbReference>
<dbReference type="CDD" id="cd17546">
    <property type="entry name" value="REC_hyHK_CKI1_RcsC-like"/>
    <property type="match status" value="1"/>
</dbReference>
<dbReference type="InterPro" id="IPR036890">
    <property type="entry name" value="HATPase_C_sf"/>
</dbReference>
<evidence type="ECO:0000313" key="21">
    <source>
        <dbReference type="Proteomes" id="UP000319523"/>
    </source>
</evidence>
<keyword evidence="5" id="KW-0997">Cell inner membrane</keyword>
<feature type="domain" description="HPt" evidence="19">
    <location>
        <begin position="1087"/>
        <end position="1183"/>
    </location>
</feature>
<dbReference type="EMBL" id="VHQI01000010">
    <property type="protein sequence ID" value="TPW41059.1"/>
    <property type="molecule type" value="Genomic_DNA"/>
</dbReference>
<dbReference type="Pfam" id="PF02518">
    <property type="entry name" value="HATPase_c"/>
    <property type="match status" value="1"/>
</dbReference>
<evidence type="ECO:0000313" key="20">
    <source>
        <dbReference type="EMBL" id="TPW41059.1"/>
    </source>
</evidence>
<dbReference type="Pfam" id="PF08448">
    <property type="entry name" value="PAS_4"/>
    <property type="match status" value="1"/>
</dbReference>
<keyword evidence="13" id="KW-0472">Membrane</keyword>
<dbReference type="InterPro" id="IPR004358">
    <property type="entry name" value="Sig_transdc_His_kin-like_C"/>
</dbReference>
<evidence type="ECO:0000256" key="11">
    <source>
        <dbReference type="ARBA" id="ARBA00022989"/>
    </source>
</evidence>
<dbReference type="SMART" id="SM00448">
    <property type="entry name" value="REC"/>
    <property type="match status" value="1"/>
</dbReference>
<dbReference type="SUPFAM" id="SSF52172">
    <property type="entry name" value="CheY-like"/>
    <property type="match status" value="1"/>
</dbReference>
<keyword evidence="10" id="KW-0547">Nucleotide-binding</keyword>
<keyword evidence="8" id="KW-0812">Transmembrane</keyword>
<keyword evidence="11" id="KW-1133">Transmembrane helix</keyword>
<comment type="caution">
    <text evidence="20">The sequence shown here is derived from an EMBL/GenBank/DDBJ whole genome shotgun (WGS) entry which is preliminary data.</text>
</comment>
<evidence type="ECO:0000256" key="12">
    <source>
        <dbReference type="ARBA" id="ARBA00023012"/>
    </source>
</evidence>
<dbReference type="InterPro" id="IPR003594">
    <property type="entry name" value="HATPase_dom"/>
</dbReference>
<protein>
    <recommendedName>
        <fullName evidence="3">histidine kinase</fullName>
        <ecNumber evidence="3">2.7.13.3</ecNumber>
    </recommendedName>
</protein>
<keyword evidence="21" id="KW-1185">Reference proteome</keyword>
<dbReference type="InterPro" id="IPR005467">
    <property type="entry name" value="His_kinase_dom"/>
</dbReference>
<evidence type="ECO:0000256" key="3">
    <source>
        <dbReference type="ARBA" id="ARBA00012438"/>
    </source>
</evidence>
<dbReference type="InterPro" id="IPR001638">
    <property type="entry name" value="Solute-binding_3/MltF_N"/>
</dbReference>
<dbReference type="EC" id="2.7.13.3" evidence="3"/>
<evidence type="ECO:0000256" key="2">
    <source>
        <dbReference type="ARBA" id="ARBA00004429"/>
    </source>
</evidence>
<feature type="modified residue" description="4-aspartylphosphate" evidence="15">
    <location>
        <position position="1001"/>
    </location>
</feature>